<accession>A0A7C1CEH4</accession>
<feature type="transmembrane region" description="Helical" evidence="1">
    <location>
        <begin position="12"/>
        <end position="37"/>
    </location>
</feature>
<evidence type="ECO:0000256" key="1">
    <source>
        <dbReference type="SAM" id="Phobius"/>
    </source>
</evidence>
<gene>
    <name evidence="2" type="ORF">ENN26_10395</name>
</gene>
<organism evidence="2">
    <name type="scientific">Thermofilum adornatum</name>
    <dbReference type="NCBI Taxonomy" id="1365176"/>
    <lineage>
        <taxon>Archaea</taxon>
        <taxon>Thermoproteota</taxon>
        <taxon>Thermoprotei</taxon>
        <taxon>Thermofilales</taxon>
        <taxon>Thermofilaceae</taxon>
        <taxon>Thermofilum</taxon>
    </lineage>
</organism>
<comment type="caution">
    <text evidence="2">The sequence shown here is derived from an EMBL/GenBank/DDBJ whole genome shotgun (WGS) entry which is preliminary data.</text>
</comment>
<reference evidence="2" key="1">
    <citation type="journal article" date="2020" name="mSystems">
        <title>Genome- and Community-Level Interaction Insights into Carbon Utilization and Element Cycling Functions of Hydrothermarchaeota in Hydrothermal Sediment.</title>
        <authorList>
            <person name="Zhou Z."/>
            <person name="Liu Y."/>
            <person name="Xu W."/>
            <person name="Pan J."/>
            <person name="Luo Z.H."/>
            <person name="Li M."/>
        </authorList>
    </citation>
    <scope>NUCLEOTIDE SEQUENCE [LARGE SCALE GENOMIC DNA]</scope>
    <source>
        <strain evidence="2">SpSt-116</strain>
    </source>
</reference>
<name>A0A7C1CEH4_9CREN</name>
<keyword evidence="1" id="KW-0812">Transmembrane</keyword>
<dbReference type="EMBL" id="DSAY01000199">
    <property type="protein sequence ID" value="HDP16162.1"/>
    <property type="molecule type" value="Genomic_DNA"/>
</dbReference>
<keyword evidence="1" id="KW-1133">Transmembrane helix</keyword>
<protein>
    <recommendedName>
        <fullName evidence="3">Type IV pilin</fullName>
    </recommendedName>
</protein>
<sequence length="143" mass="15708">MWPKAFRKRKGSVPPFVVALITIVIIAAAVLVSWWYFALTRNVLNQPVLDITDAYYVSPNLYITIRNLGGYNVTVNTFSVLCSGSQISMQTGFIPAGTTKTFQNSGPASGLYDGESCVAKLTITNWATNKQQDVNIPFRVTVP</sequence>
<keyword evidence="1" id="KW-0472">Membrane</keyword>
<dbReference type="AlphaFoldDB" id="A0A7C1CEH4"/>
<evidence type="ECO:0008006" key="3">
    <source>
        <dbReference type="Google" id="ProtNLM"/>
    </source>
</evidence>
<proteinExistence type="predicted"/>
<evidence type="ECO:0000313" key="2">
    <source>
        <dbReference type="EMBL" id="HDP16162.1"/>
    </source>
</evidence>